<dbReference type="Proteomes" id="UP001054252">
    <property type="component" value="Unassembled WGS sequence"/>
</dbReference>
<name>A0AAV5IPG2_9ROSI</name>
<organism evidence="1 2">
    <name type="scientific">Rubroshorea leprosula</name>
    <dbReference type="NCBI Taxonomy" id="152421"/>
    <lineage>
        <taxon>Eukaryota</taxon>
        <taxon>Viridiplantae</taxon>
        <taxon>Streptophyta</taxon>
        <taxon>Embryophyta</taxon>
        <taxon>Tracheophyta</taxon>
        <taxon>Spermatophyta</taxon>
        <taxon>Magnoliopsida</taxon>
        <taxon>eudicotyledons</taxon>
        <taxon>Gunneridae</taxon>
        <taxon>Pentapetalae</taxon>
        <taxon>rosids</taxon>
        <taxon>malvids</taxon>
        <taxon>Malvales</taxon>
        <taxon>Dipterocarpaceae</taxon>
        <taxon>Rubroshorea</taxon>
    </lineage>
</organism>
<dbReference type="AlphaFoldDB" id="A0AAV5IPG2"/>
<gene>
    <name evidence="1" type="ORF">SLEP1_g12926</name>
</gene>
<accession>A0AAV5IPG2</accession>
<comment type="caution">
    <text evidence="1">The sequence shown here is derived from an EMBL/GenBank/DDBJ whole genome shotgun (WGS) entry which is preliminary data.</text>
</comment>
<proteinExistence type="predicted"/>
<reference evidence="1 2" key="1">
    <citation type="journal article" date="2021" name="Commun. Biol.">
        <title>The genome of Shorea leprosula (Dipterocarpaceae) highlights the ecological relevance of drought in aseasonal tropical rainforests.</title>
        <authorList>
            <person name="Ng K.K.S."/>
            <person name="Kobayashi M.J."/>
            <person name="Fawcett J.A."/>
            <person name="Hatakeyama M."/>
            <person name="Paape T."/>
            <person name="Ng C.H."/>
            <person name="Ang C.C."/>
            <person name="Tnah L.H."/>
            <person name="Lee C.T."/>
            <person name="Nishiyama T."/>
            <person name="Sese J."/>
            <person name="O'Brien M.J."/>
            <person name="Copetti D."/>
            <person name="Mohd Noor M.I."/>
            <person name="Ong R.C."/>
            <person name="Putra M."/>
            <person name="Sireger I.Z."/>
            <person name="Indrioko S."/>
            <person name="Kosugi Y."/>
            <person name="Izuno A."/>
            <person name="Isagi Y."/>
            <person name="Lee S.L."/>
            <person name="Shimizu K.K."/>
        </authorList>
    </citation>
    <scope>NUCLEOTIDE SEQUENCE [LARGE SCALE GENOMIC DNA]</scope>
    <source>
        <strain evidence="1">214</strain>
    </source>
</reference>
<evidence type="ECO:0000313" key="1">
    <source>
        <dbReference type="EMBL" id="GKV00193.1"/>
    </source>
</evidence>
<sequence length="41" mass="4660">MNLNLISCMIMHYHAVQVSKALNILPSQFEKDLQDAGRCII</sequence>
<dbReference type="EMBL" id="BPVZ01000015">
    <property type="protein sequence ID" value="GKV00193.1"/>
    <property type="molecule type" value="Genomic_DNA"/>
</dbReference>
<keyword evidence="2" id="KW-1185">Reference proteome</keyword>
<evidence type="ECO:0000313" key="2">
    <source>
        <dbReference type="Proteomes" id="UP001054252"/>
    </source>
</evidence>
<protein>
    <submittedName>
        <fullName evidence="1">Uncharacterized protein</fullName>
    </submittedName>
</protein>